<name>A0A0G1WSD4_9BACT</name>
<comment type="caution">
    <text evidence="1">The sequence shown here is derived from an EMBL/GenBank/DDBJ whole genome shotgun (WGS) entry which is preliminary data.</text>
</comment>
<organism evidence="1 2">
    <name type="scientific">Candidatus Amesbacteria bacterium GW2011_GWC1_48_10</name>
    <dbReference type="NCBI Taxonomy" id="1618365"/>
    <lineage>
        <taxon>Bacteria</taxon>
        <taxon>Candidatus Amesiibacteriota</taxon>
    </lineage>
</organism>
<evidence type="ECO:0000313" key="2">
    <source>
        <dbReference type="Proteomes" id="UP000034877"/>
    </source>
</evidence>
<protein>
    <submittedName>
        <fullName evidence="1">Uncharacterized protein</fullName>
    </submittedName>
</protein>
<dbReference type="Proteomes" id="UP000034877">
    <property type="component" value="Unassembled WGS sequence"/>
</dbReference>
<reference evidence="1 2" key="1">
    <citation type="journal article" date="2015" name="Nature">
        <title>rRNA introns, odd ribosomes, and small enigmatic genomes across a large radiation of phyla.</title>
        <authorList>
            <person name="Brown C.T."/>
            <person name="Hug L.A."/>
            <person name="Thomas B.C."/>
            <person name="Sharon I."/>
            <person name="Castelle C.J."/>
            <person name="Singh A."/>
            <person name="Wilkins M.J."/>
            <person name="Williams K.H."/>
            <person name="Banfield J.F."/>
        </authorList>
    </citation>
    <scope>NUCLEOTIDE SEQUENCE [LARGE SCALE GENOMIC DNA]</scope>
</reference>
<proteinExistence type="predicted"/>
<sequence length="147" mass="16438">MIRVNKINSSGAQVFFGAEAIKDVYNQTLESPALDIVCLSENYAQVVGSFFDREYAPRLFDSQIKTREILPDNEANRVDAKKKDGVKNAVRFIKTTGTSESDYMLYGETAVLISYNPESPFAVVITDRDIAVNLRSQFEALWGSLGR</sequence>
<dbReference type="AlphaFoldDB" id="A0A0G1WSD4"/>
<evidence type="ECO:0000313" key="1">
    <source>
        <dbReference type="EMBL" id="KKU93248.1"/>
    </source>
</evidence>
<dbReference type="EMBL" id="LCPE01000020">
    <property type="protein sequence ID" value="KKU93248.1"/>
    <property type="molecule type" value="Genomic_DNA"/>
</dbReference>
<accession>A0A0G1WSD4</accession>
<gene>
    <name evidence="1" type="ORF">UY22_C0020G0009</name>
</gene>